<name>A0ABQ0DA38_9EUKA</name>
<dbReference type="EMBL" id="BAAFRS010000041">
    <property type="protein sequence ID" value="GAB1219725.1"/>
    <property type="molecule type" value="Genomic_DNA"/>
</dbReference>
<reference evidence="1 2" key="1">
    <citation type="journal article" date="2019" name="PLoS Negl. Trop. Dis.">
        <title>Whole genome sequencing of Entamoeba nuttalli reveals mammalian host-related molecular signatures and a novel octapeptide-repeat surface protein.</title>
        <authorList>
            <person name="Tanaka M."/>
            <person name="Makiuchi T."/>
            <person name="Komiyama T."/>
            <person name="Shiina T."/>
            <person name="Osaki K."/>
            <person name="Tachibana H."/>
        </authorList>
    </citation>
    <scope>NUCLEOTIDE SEQUENCE [LARGE SCALE GENOMIC DNA]</scope>
    <source>
        <strain evidence="1 2">P19-061405</strain>
    </source>
</reference>
<dbReference type="Proteomes" id="UP001628156">
    <property type="component" value="Unassembled WGS sequence"/>
</dbReference>
<evidence type="ECO:0000313" key="1">
    <source>
        <dbReference type="EMBL" id="GAB1219725.1"/>
    </source>
</evidence>
<organism evidence="1 2">
    <name type="scientific">Entamoeba nuttalli</name>
    <dbReference type="NCBI Taxonomy" id="412467"/>
    <lineage>
        <taxon>Eukaryota</taxon>
        <taxon>Amoebozoa</taxon>
        <taxon>Evosea</taxon>
        <taxon>Archamoebae</taxon>
        <taxon>Mastigamoebida</taxon>
        <taxon>Entamoebidae</taxon>
        <taxon>Entamoeba</taxon>
    </lineage>
</organism>
<gene>
    <name evidence="1" type="ORF">ENUP19_0041G0082</name>
</gene>
<accession>A0ABQ0DA38</accession>
<keyword evidence="2" id="KW-1185">Reference proteome</keyword>
<sequence length="173" mass="20086">MSKEHHPLIISTSVKHTVQLNSLPKVKEVNQRGIENVIKFRRMTTHFKAPLSEEELTKLSQFILLFQSNEVSITILHEKEIQQLLEKDNFTPKYSAIIVSSLLSSPVKCIDTLNRVELFCTSNEWFGYWNKGLASKYKTLHKTHSTYCLCVGHSLLRFVRYSPRPSPSIQYNY</sequence>
<proteinExistence type="predicted"/>
<evidence type="ECO:0000313" key="2">
    <source>
        <dbReference type="Proteomes" id="UP001628156"/>
    </source>
</evidence>
<protein>
    <submittedName>
        <fullName evidence="1">Uncharacterized protein</fullName>
    </submittedName>
</protein>
<comment type="caution">
    <text evidence="1">The sequence shown here is derived from an EMBL/GenBank/DDBJ whole genome shotgun (WGS) entry which is preliminary data.</text>
</comment>